<dbReference type="AlphaFoldDB" id="A0A4Y2D7J3"/>
<keyword evidence="2" id="KW-1185">Reference proteome</keyword>
<sequence>MAYCDNMRPLTQNWFEAPFPPQCSKLTVGLAVRCMPIAFQVRGECLCEKPPLGRMSGPIIFYTKPDKYKWRIFPDRHVVLYDVDYQAPKGENYEC</sequence>
<dbReference type="Proteomes" id="UP000499080">
    <property type="component" value="Unassembled WGS sequence"/>
</dbReference>
<gene>
    <name evidence="1" type="ORF">AVEN_228502_1</name>
</gene>
<protein>
    <submittedName>
        <fullName evidence="1">Uncharacterized protein</fullName>
    </submittedName>
</protein>
<evidence type="ECO:0000313" key="2">
    <source>
        <dbReference type="Proteomes" id="UP000499080"/>
    </source>
</evidence>
<comment type="caution">
    <text evidence="1">The sequence shown here is derived from an EMBL/GenBank/DDBJ whole genome shotgun (WGS) entry which is preliminary data.</text>
</comment>
<reference evidence="1 2" key="1">
    <citation type="journal article" date="2019" name="Sci. Rep.">
        <title>Orb-weaving spider Araneus ventricosus genome elucidates the spidroin gene catalogue.</title>
        <authorList>
            <person name="Kono N."/>
            <person name="Nakamura H."/>
            <person name="Ohtoshi R."/>
            <person name="Moran D.A.P."/>
            <person name="Shinohara A."/>
            <person name="Yoshida Y."/>
            <person name="Fujiwara M."/>
            <person name="Mori M."/>
            <person name="Tomita M."/>
            <person name="Arakawa K."/>
        </authorList>
    </citation>
    <scope>NUCLEOTIDE SEQUENCE [LARGE SCALE GENOMIC DNA]</scope>
</reference>
<evidence type="ECO:0000313" key="1">
    <source>
        <dbReference type="EMBL" id="GBM12703.1"/>
    </source>
</evidence>
<organism evidence="1 2">
    <name type="scientific">Araneus ventricosus</name>
    <name type="common">Orbweaver spider</name>
    <name type="synonym">Epeira ventricosa</name>
    <dbReference type="NCBI Taxonomy" id="182803"/>
    <lineage>
        <taxon>Eukaryota</taxon>
        <taxon>Metazoa</taxon>
        <taxon>Ecdysozoa</taxon>
        <taxon>Arthropoda</taxon>
        <taxon>Chelicerata</taxon>
        <taxon>Arachnida</taxon>
        <taxon>Araneae</taxon>
        <taxon>Araneomorphae</taxon>
        <taxon>Entelegynae</taxon>
        <taxon>Araneoidea</taxon>
        <taxon>Araneidae</taxon>
        <taxon>Araneus</taxon>
    </lineage>
</organism>
<name>A0A4Y2D7J3_ARAVE</name>
<dbReference type="EMBL" id="BGPR01000318">
    <property type="protein sequence ID" value="GBM12703.1"/>
    <property type="molecule type" value="Genomic_DNA"/>
</dbReference>
<proteinExistence type="predicted"/>
<accession>A0A4Y2D7J3</accession>